<name>A0A6M3KGN9_9ZZZZ</name>
<evidence type="ECO:0000313" key="1">
    <source>
        <dbReference type="EMBL" id="QJA80595.1"/>
    </source>
</evidence>
<organism evidence="1">
    <name type="scientific">viral metagenome</name>
    <dbReference type="NCBI Taxonomy" id="1070528"/>
    <lineage>
        <taxon>unclassified sequences</taxon>
        <taxon>metagenomes</taxon>
        <taxon>organismal metagenomes</taxon>
    </lineage>
</organism>
<sequence length="105" mass="12001">MKLSVLDRLVLLNILPQENNYTTLKIIRGLKDELGFSESEHKVLCFNNEGGGLKWNEGVDDKEVNIGEKATDIIVEAFKELDREKRLHVDHVSLYERFIGGQICT</sequence>
<accession>A0A6M3KGN9</accession>
<gene>
    <name evidence="1" type="ORF">MM415A00692_0014</name>
</gene>
<dbReference type="AlphaFoldDB" id="A0A6M3KGN9"/>
<proteinExistence type="predicted"/>
<reference evidence="1" key="1">
    <citation type="submission" date="2020-03" db="EMBL/GenBank/DDBJ databases">
        <title>The deep terrestrial virosphere.</title>
        <authorList>
            <person name="Holmfeldt K."/>
            <person name="Nilsson E."/>
            <person name="Simone D."/>
            <person name="Lopez-Fernandez M."/>
            <person name="Wu X."/>
            <person name="de Brujin I."/>
            <person name="Lundin D."/>
            <person name="Andersson A."/>
            <person name="Bertilsson S."/>
            <person name="Dopson M."/>
        </authorList>
    </citation>
    <scope>NUCLEOTIDE SEQUENCE</scope>
    <source>
        <strain evidence="1">MM415A00692</strain>
    </source>
</reference>
<dbReference type="EMBL" id="MT142428">
    <property type="protein sequence ID" value="QJA80595.1"/>
    <property type="molecule type" value="Genomic_DNA"/>
</dbReference>
<protein>
    <submittedName>
        <fullName evidence="1">Uncharacterized protein</fullName>
    </submittedName>
</protein>